<reference evidence="1 2" key="1">
    <citation type="submission" date="2018-08" db="EMBL/GenBank/DDBJ databases">
        <title>A genome reference for cultivated species of the human gut microbiota.</title>
        <authorList>
            <person name="Zou Y."/>
            <person name="Xue W."/>
            <person name="Luo G."/>
        </authorList>
    </citation>
    <scope>NUCLEOTIDE SEQUENCE [LARGE SCALE GENOMIC DNA]</scope>
    <source>
        <strain evidence="1 2">TF10-9AT</strain>
    </source>
</reference>
<comment type="caution">
    <text evidence="1">The sequence shown here is derived from an EMBL/GenBank/DDBJ whole genome shotgun (WGS) entry which is preliminary data.</text>
</comment>
<evidence type="ECO:0000313" key="2">
    <source>
        <dbReference type="Proteomes" id="UP000260790"/>
    </source>
</evidence>
<name>A0A3E4MA81_9LACO</name>
<gene>
    <name evidence="1" type="ORF">DXD09_05900</name>
</gene>
<proteinExistence type="predicted"/>
<sequence>MVDLQLILGVLIHENQLFLPNAVLRIVCLISAQEEITGKMPFPEICP</sequence>
<accession>A0A3E4MA81</accession>
<organism evidence="1 2">
    <name type="scientific">Ligilactobacillus ruminis</name>
    <dbReference type="NCBI Taxonomy" id="1623"/>
    <lineage>
        <taxon>Bacteria</taxon>
        <taxon>Bacillati</taxon>
        <taxon>Bacillota</taxon>
        <taxon>Bacilli</taxon>
        <taxon>Lactobacillales</taxon>
        <taxon>Lactobacillaceae</taxon>
        <taxon>Ligilactobacillus</taxon>
    </lineage>
</organism>
<dbReference type="AlphaFoldDB" id="A0A3E4MA81"/>
<dbReference type="Proteomes" id="UP000260790">
    <property type="component" value="Unassembled WGS sequence"/>
</dbReference>
<protein>
    <submittedName>
        <fullName evidence="1">Haloacid dehalogenase</fullName>
    </submittedName>
</protein>
<dbReference type="RefSeq" id="WP_117643085.1">
    <property type="nucleotide sequence ID" value="NZ_WKNU01000003.1"/>
</dbReference>
<evidence type="ECO:0000313" key="1">
    <source>
        <dbReference type="EMBL" id="RGK46530.1"/>
    </source>
</evidence>
<dbReference type="EMBL" id="QSQR01000005">
    <property type="protein sequence ID" value="RGK46530.1"/>
    <property type="molecule type" value="Genomic_DNA"/>
</dbReference>